<dbReference type="Pfam" id="PF22692">
    <property type="entry name" value="LlgE_F_G_D1"/>
    <property type="match status" value="1"/>
</dbReference>
<reference evidence="7 8" key="1">
    <citation type="submission" date="2020-07" db="EMBL/GenBank/DDBJ databases">
        <title>Genomic Encyclopedia of Type Strains, Phase IV (KMG-IV): sequencing the most valuable type-strain genomes for metagenomic binning, comparative biology and taxonomic classification.</title>
        <authorList>
            <person name="Goeker M."/>
        </authorList>
    </citation>
    <scope>NUCLEOTIDE SEQUENCE [LARGE SCALE GENOMIC DNA]</scope>
    <source>
        <strain evidence="7 8">DSM 17721</strain>
    </source>
</reference>
<evidence type="ECO:0000259" key="5">
    <source>
        <dbReference type="Pfam" id="PF06429"/>
    </source>
</evidence>
<dbReference type="GO" id="GO:0030694">
    <property type="term" value="C:bacterial-type flagellum basal body, rod"/>
    <property type="evidence" value="ECO:0007669"/>
    <property type="project" value="InterPro"/>
</dbReference>
<dbReference type="Pfam" id="PF06429">
    <property type="entry name" value="Flg_bbr_C"/>
    <property type="match status" value="1"/>
</dbReference>
<protein>
    <submittedName>
        <fullName evidence="7">Flagellar basal-body rod protein FlgF</fullName>
    </submittedName>
</protein>
<sequence>MGSGIYSALSGGIARMQKMETSINNLANAGNIGYKASQLSFESLINDQLQNGSGKGMNYCRTASRYIDFSQGPLVETSRSLDLAIEGEGFFKVAGEDGFFYTRQGNFRLDGEGNLVTATGGLQLVGGNGPVNLPHNDVNIDEKGQITADGVQIGQVDIYGISDIQSLNQRPDGLFALDGDAQEQPAADGARLHQGSLEHSNVSVMRMTTQLIETQRAYSAYLNTMKLYSDLGEKAREIGRIG</sequence>
<comment type="caution">
    <text evidence="7">The sequence shown here is derived from an EMBL/GenBank/DDBJ whole genome shotgun (WGS) entry which is preliminary data.</text>
</comment>
<dbReference type="PANTHER" id="PTHR30435">
    <property type="entry name" value="FLAGELLAR PROTEIN"/>
    <property type="match status" value="1"/>
</dbReference>
<dbReference type="InterPro" id="IPR012836">
    <property type="entry name" value="FlgF"/>
</dbReference>
<dbReference type="InterPro" id="IPR010930">
    <property type="entry name" value="Flg_bb/hook_C_dom"/>
</dbReference>
<dbReference type="EMBL" id="JACDUS010000003">
    <property type="protein sequence ID" value="MBA2881321.1"/>
    <property type="molecule type" value="Genomic_DNA"/>
</dbReference>
<dbReference type="SUPFAM" id="SSF117143">
    <property type="entry name" value="Flagellar hook protein flgE"/>
    <property type="match status" value="1"/>
</dbReference>
<dbReference type="InterPro" id="IPR020013">
    <property type="entry name" value="Flagellar_FlgE/F/G"/>
</dbReference>
<comment type="similarity">
    <text evidence="2 4">Belongs to the flagella basal body rod proteins family.</text>
</comment>
<organism evidence="7 8">
    <name type="scientific">Desulfosalsimonas propionicica</name>
    <dbReference type="NCBI Taxonomy" id="332175"/>
    <lineage>
        <taxon>Bacteria</taxon>
        <taxon>Pseudomonadati</taxon>
        <taxon>Thermodesulfobacteriota</taxon>
        <taxon>Desulfobacteria</taxon>
        <taxon>Desulfobacterales</taxon>
        <taxon>Desulfosalsimonadaceae</taxon>
        <taxon>Desulfosalsimonas</taxon>
    </lineage>
</organism>
<dbReference type="InterPro" id="IPR037925">
    <property type="entry name" value="FlgE/F/G-like"/>
</dbReference>
<keyword evidence="7" id="KW-0969">Cilium</keyword>
<keyword evidence="7" id="KW-0282">Flagellum</keyword>
<dbReference type="AlphaFoldDB" id="A0A7W0C8V7"/>
<proteinExistence type="inferred from homology"/>
<dbReference type="PANTHER" id="PTHR30435:SF19">
    <property type="entry name" value="FLAGELLAR BASAL-BODY ROD PROTEIN FLGG"/>
    <property type="match status" value="1"/>
</dbReference>
<evidence type="ECO:0000256" key="2">
    <source>
        <dbReference type="ARBA" id="ARBA00009677"/>
    </source>
</evidence>
<feature type="domain" description="Flagellar basal-body/hook protein C-terminal" evidence="5">
    <location>
        <begin position="194"/>
        <end position="234"/>
    </location>
</feature>
<dbReference type="Proteomes" id="UP000525298">
    <property type="component" value="Unassembled WGS sequence"/>
</dbReference>
<evidence type="ECO:0000313" key="7">
    <source>
        <dbReference type="EMBL" id="MBA2881321.1"/>
    </source>
</evidence>
<name>A0A7W0C8V7_9BACT</name>
<keyword evidence="7" id="KW-0966">Cell projection</keyword>
<dbReference type="NCBIfam" id="TIGR03506">
    <property type="entry name" value="FlgEFG_subfam"/>
    <property type="match status" value="1"/>
</dbReference>
<dbReference type="RefSeq" id="WP_181550968.1">
    <property type="nucleotide sequence ID" value="NZ_JACDUS010000003.1"/>
</dbReference>
<accession>A0A7W0C8V7</accession>
<evidence type="ECO:0000313" key="8">
    <source>
        <dbReference type="Proteomes" id="UP000525298"/>
    </source>
</evidence>
<dbReference type="InterPro" id="IPR053967">
    <property type="entry name" value="LlgE_F_G-like_D1"/>
</dbReference>
<evidence type="ECO:0000259" key="6">
    <source>
        <dbReference type="Pfam" id="PF22692"/>
    </source>
</evidence>
<dbReference type="GO" id="GO:0071978">
    <property type="term" value="P:bacterial-type flagellum-dependent swarming motility"/>
    <property type="evidence" value="ECO:0007669"/>
    <property type="project" value="TreeGrafter"/>
</dbReference>
<gene>
    <name evidence="7" type="ORF">HNR65_001647</name>
</gene>
<comment type="subcellular location">
    <subcellularLocation>
        <location evidence="1 4">Bacterial flagellum basal body</location>
    </subcellularLocation>
</comment>
<evidence type="ECO:0000256" key="4">
    <source>
        <dbReference type="RuleBase" id="RU362116"/>
    </source>
</evidence>
<evidence type="ECO:0000256" key="3">
    <source>
        <dbReference type="ARBA" id="ARBA00023143"/>
    </source>
</evidence>
<keyword evidence="8" id="KW-1185">Reference proteome</keyword>
<evidence type="ECO:0000256" key="1">
    <source>
        <dbReference type="ARBA" id="ARBA00004117"/>
    </source>
</evidence>
<dbReference type="NCBIfam" id="TIGR02490">
    <property type="entry name" value="flgF"/>
    <property type="match status" value="1"/>
</dbReference>
<feature type="domain" description="Flagellar hook protein FlgE/F/G-like D1" evidence="6">
    <location>
        <begin position="84"/>
        <end position="148"/>
    </location>
</feature>
<keyword evidence="3 4" id="KW-0975">Bacterial flagellum</keyword>